<dbReference type="Pfam" id="PF04548">
    <property type="entry name" value="AIG1"/>
    <property type="match status" value="1"/>
</dbReference>
<dbReference type="InterPro" id="IPR006703">
    <property type="entry name" value="G_AIG1"/>
</dbReference>
<keyword evidence="4" id="KW-0175">Coiled coil</keyword>
<dbReference type="Proteomes" id="UP001460270">
    <property type="component" value="Unassembled WGS sequence"/>
</dbReference>
<evidence type="ECO:0000256" key="3">
    <source>
        <dbReference type="ARBA" id="ARBA00023134"/>
    </source>
</evidence>
<evidence type="ECO:0000256" key="4">
    <source>
        <dbReference type="SAM" id="Coils"/>
    </source>
</evidence>
<dbReference type="InterPro" id="IPR027417">
    <property type="entry name" value="P-loop_NTPase"/>
</dbReference>
<reference evidence="7" key="1">
    <citation type="submission" date="2024-04" db="EMBL/GenBank/DDBJ databases">
        <title>Salinicola lusitanus LLJ914,a marine bacterium isolated from the Okinawa Trough.</title>
        <authorList>
            <person name="Li J."/>
        </authorList>
    </citation>
    <scope>NUCLEOTIDE SEQUENCE [LARGE SCALE GENOMIC DNA]</scope>
</reference>
<dbReference type="CDD" id="cd01852">
    <property type="entry name" value="AIG1"/>
    <property type="match status" value="1"/>
</dbReference>
<evidence type="ECO:0000256" key="1">
    <source>
        <dbReference type="ARBA" id="ARBA00008535"/>
    </source>
</evidence>
<dbReference type="SUPFAM" id="SSF52540">
    <property type="entry name" value="P-loop containing nucleoside triphosphate hydrolases"/>
    <property type="match status" value="1"/>
</dbReference>
<evidence type="ECO:0000313" key="7">
    <source>
        <dbReference type="Proteomes" id="UP001460270"/>
    </source>
</evidence>
<keyword evidence="3" id="KW-0342">GTP-binding</keyword>
<keyword evidence="7" id="KW-1185">Reference proteome</keyword>
<dbReference type="PROSITE" id="PS51720">
    <property type="entry name" value="G_AIG1"/>
    <property type="match status" value="1"/>
</dbReference>
<dbReference type="PANTHER" id="PTHR10903:SF112">
    <property type="entry name" value="SI:CH211-113E8.5"/>
    <property type="match status" value="1"/>
</dbReference>
<feature type="domain" description="AIG1-type G" evidence="5">
    <location>
        <begin position="12"/>
        <end position="210"/>
    </location>
</feature>
<dbReference type="AlphaFoldDB" id="A0AAW0MGY8"/>
<sequence length="316" mass="35563">MSSSSTDNDNKHCEWRLILVGKTGVGKSAAGNTILAREAFESDVCPSSVTSECHKAKRTIGDQRIAVIDTPGLFDTNYTQEEIIKKIKGCISMSSPGPHAFVICLQIGRFTQEEKDTVQLIQEIFGEQAAKYTIVLFTHGDKLKKRTIESFIKANDDLSALIQMCHNRYHVFNNGIEDENQVEELLDKIKQMIKENGETFYTHEMFVSAEEAIERKKQQLLQESEEKRMKEQEELSAKYANDLAMYKEQLRILNERYENEARIRAEKSNEFTQSPSFLDDIIIGTIAGLVGGPVAQGARAGVRAATGFVKKKCVIQ</sequence>
<evidence type="ECO:0000256" key="2">
    <source>
        <dbReference type="ARBA" id="ARBA00022741"/>
    </source>
</evidence>
<evidence type="ECO:0000313" key="6">
    <source>
        <dbReference type="EMBL" id="KAK7878369.1"/>
    </source>
</evidence>
<gene>
    <name evidence="6" type="ORF">WMY93_034349</name>
</gene>
<dbReference type="EMBL" id="JBBPFD010000531">
    <property type="protein sequence ID" value="KAK7878369.1"/>
    <property type="molecule type" value="Genomic_DNA"/>
</dbReference>
<dbReference type="PANTHER" id="PTHR10903">
    <property type="entry name" value="GTPASE, IMAP FAMILY MEMBER-RELATED"/>
    <property type="match status" value="1"/>
</dbReference>
<dbReference type="InterPro" id="IPR045058">
    <property type="entry name" value="GIMA/IAN/Toc"/>
</dbReference>
<protein>
    <recommendedName>
        <fullName evidence="5">AIG1-type G domain-containing protein</fullName>
    </recommendedName>
</protein>
<feature type="coiled-coil region" evidence="4">
    <location>
        <begin position="206"/>
        <end position="263"/>
    </location>
</feature>
<organism evidence="6 7">
    <name type="scientific">Mugilogobius chulae</name>
    <name type="common">yellowstripe goby</name>
    <dbReference type="NCBI Taxonomy" id="88201"/>
    <lineage>
        <taxon>Eukaryota</taxon>
        <taxon>Metazoa</taxon>
        <taxon>Chordata</taxon>
        <taxon>Craniata</taxon>
        <taxon>Vertebrata</taxon>
        <taxon>Euteleostomi</taxon>
        <taxon>Actinopterygii</taxon>
        <taxon>Neopterygii</taxon>
        <taxon>Teleostei</taxon>
        <taxon>Neoteleostei</taxon>
        <taxon>Acanthomorphata</taxon>
        <taxon>Gobiaria</taxon>
        <taxon>Gobiiformes</taxon>
        <taxon>Gobioidei</taxon>
        <taxon>Gobiidae</taxon>
        <taxon>Gobionellinae</taxon>
        <taxon>Mugilogobius</taxon>
    </lineage>
</organism>
<proteinExistence type="inferred from homology"/>
<dbReference type="FunFam" id="3.40.50.300:FF:000366">
    <property type="entry name" value="GTPase, IMAP family member 2"/>
    <property type="match status" value="1"/>
</dbReference>
<accession>A0AAW0MGY8</accession>
<dbReference type="Gene3D" id="3.40.50.300">
    <property type="entry name" value="P-loop containing nucleotide triphosphate hydrolases"/>
    <property type="match status" value="1"/>
</dbReference>
<comment type="caution">
    <text evidence="6">The sequence shown here is derived from an EMBL/GenBank/DDBJ whole genome shotgun (WGS) entry which is preliminary data.</text>
</comment>
<evidence type="ECO:0000259" key="5">
    <source>
        <dbReference type="PROSITE" id="PS51720"/>
    </source>
</evidence>
<dbReference type="GO" id="GO:0005525">
    <property type="term" value="F:GTP binding"/>
    <property type="evidence" value="ECO:0007669"/>
    <property type="project" value="UniProtKB-KW"/>
</dbReference>
<comment type="similarity">
    <text evidence="1">Belongs to the TRAFAC class TrmE-Era-EngA-EngB-Septin-like GTPase superfamily. AIG1/Toc34/Toc159-like paraseptin GTPase family. IAN subfamily.</text>
</comment>
<keyword evidence="2" id="KW-0547">Nucleotide-binding</keyword>
<name>A0AAW0MGY8_9GOBI</name>